<gene>
    <name evidence="2" type="ORF">Tco_0751007</name>
</gene>
<feature type="region of interest" description="Disordered" evidence="1">
    <location>
        <begin position="448"/>
        <end position="577"/>
    </location>
</feature>
<dbReference type="EMBL" id="BQNB010010976">
    <property type="protein sequence ID" value="GJS84466.1"/>
    <property type="molecule type" value="Genomic_DNA"/>
</dbReference>
<feature type="region of interest" description="Disordered" evidence="1">
    <location>
        <begin position="315"/>
        <end position="369"/>
    </location>
</feature>
<evidence type="ECO:0000313" key="3">
    <source>
        <dbReference type="Proteomes" id="UP001151760"/>
    </source>
</evidence>
<feature type="compositionally biased region" description="Polar residues" evidence="1">
    <location>
        <begin position="649"/>
        <end position="663"/>
    </location>
</feature>
<proteinExistence type="predicted"/>
<reference evidence="2" key="1">
    <citation type="journal article" date="2022" name="Int. J. Mol. Sci.">
        <title>Draft Genome of Tanacetum Coccineum: Genomic Comparison of Closely Related Tanacetum-Family Plants.</title>
        <authorList>
            <person name="Yamashiro T."/>
            <person name="Shiraishi A."/>
            <person name="Nakayama K."/>
            <person name="Satake H."/>
        </authorList>
    </citation>
    <scope>NUCLEOTIDE SEQUENCE</scope>
</reference>
<comment type="caution">
    <text evidence="2">The sequence shown here is derived from an EMBL/GenBank/DDBJ whole genome shotgun (WGS) entry which is preliminary data.</text>
</comment>
<sequence length="758" mass="84359">MAEQNVPTQPPTRTDEQIVPRSQWLIIGKSNLLFNAQKIQKNPIFQISVDILSNTNFFQAFTASANVPAIYLQQFWNTMKYNEKTGVYSCQVDEQWFDLSDDLLRKALAITPVNPTHPFELPPSGDTVIDFVNELGYPEPVEIVSNIRVNYVYQPWREILSLINQCLTGKTSGSDKPRHPVLQMLWGIVTQTNVDHAELLWEEFTQGIQTFFSHKASHKASLKNPKKKVTPLLIPYGRFSKVIIYYLASNNNIHRRPDSAVHHTGDDFILGNLKFVPKGESVEVFGMAIPDPLITEAIQQSSYYPKYLEMVAENTKKTPQETPPPTKKPSKRKLPQKVRKGKPSFQLVDEDDEAQQESIPHEEGNDPDLERAKKMSLEALQEQREGEGDDADLERAIKLSLDPAFLPQGRAPVGGVTIRDPVSETTSKLHEVVGKGKAVVTEEQVAHSLIDLSKKKRTTDQFILVRRDQTSHDSTTGPSSQPEDDTTEKVIHESSSTSDSERTESETETAAPKGDKDQGEVDSSTVTSGVSIPVSDPEKAHEALAGPDPEPMKEDQTGSDSGKLHVSLAGPNPEHMDDEFLATAYPKVHENLKLITDERVIDDKPESHSGSMSSMKNLDDTFNFGDQFLYDKPTEDDQEKSKVREESDSTIPDSSHQTVTSTPPVIAPFTDVSSSKPSLLVTPPPINTEATTITTSLPEITPFIALQLRVARLEQEMSEVKKTDHSTDVLASIKSQVPTVVDKYLGTKLDDALLRILE</sequence>
<evidence type="ECO:0000313" key="2">
    <source>
        <dbReference type="EMBL" id="GJS84466.1"/>
    </source>
</evidence>
<name>A0ABQ4Z5F5_9ASTR</name>
<evidence type="ECO:0008006" key="4">
    <source>
        <dbReference type="Google" id="ProtNLM"/>
    </source>
</evidence>
<feature type="region of interest" description="Disordered" evidence="1">
    <location>
        <begin position="626"/>
        <end position="664"/>
    </location>
</feature>
<protein>
    <recommendedName>
        <fullName evidence="4">E-beta-farnesene synthase</fullName>
    </recommendedName>
</protein>
<dbReference type="Proteomes" id="UP001151760">
    <property type="component" value="Unassembled WGS sequence"/>
</dbReference>
<keyword evidence="3" id="KW-1185">Reference proteome</keyword>
<reference evidence="2" key="2">
    <citation type="submission" date="2022-01" db="EMBL/GenBank/DDBJ databases">
        <authorList>
            <person name="Yamashiro T."/>
            <person name="Shiraishi A."/>
            <person name="Satake H."/>
            <person name="Nakayama K."/>
        </authorList>
    </citation>
    <scope>NUCLEOTIDE SEQUENCE</scope>
</reference>
<feature type="region of interest" description="Disordered" evidence="1">
    <location>
        <begin position="599"/>
        <end position="618"/>
    </location>
</feature>
<evidence type="ECO:0000256" key="1">
    <source>
        <dbReference type="SAM" id="MobiDB-lite"/>
    </source>
</evidence>
<feature type="compositionally biased region" description="Polar residues" evidence="1">
    <location>
        <begin position="521"/>
        <end position="530"/>
    </location>
</feature>
<feature type="compositionally biased region" description="Polar residues" evidence="1">
    <location>
        <begin position="472"/>
        <end position="481"/>
    </location>
</feature>
<accession>A0ABQ4Z5F5</accession>
<feature type="compositionally biased region" description="Basic and acidic residues" evidence="1">
    <location>
        <begin position="359"/>
        <end position="369"/>
    </location>
</feature>
<organism evidence="2 3">
    <name type="scientific">Tanacetum coccineum</name>
    <dbReference type="NCBI Taxonomy" id="301880"/>
    <lineage>
        <taxon>Eukaryota</taxon>
        <taxon>Viridiplantae</taxon>
        <taxon>Streptophyta</taxon>
        <taxon>Embryophyta</taxon>
        <taxon>Tracheophyta</taxon>
        <taxon>Spermatophyta</taxon>
        <taxon>Magnoliopsida</taxon>
        <taxon>eudicotyledons</taxon>
        <taxon>Gunneridae</taxon>
        <taxon>Pentapetalae</taxon>
        <taxon>asterids</taxon>
        <taxon>campanulids</taxon>
        <taxon>Asterales</taxon>
        <taxon>Asteraceae</taxon>
        <taxon>Asteroideae</taxon>
        <taxon>Anthemideae</taxon>
        <taxon>Anthemidinae</taxon>
        <taxon>Tanacetum</taxon>
    </lineage>
</organism>
<feature type="compositionally biased region" description="Basic residues" evidence="1">
    <location>
        <begin position="328"/>
        <end position="342"/>
    </location>
</feature>
<feature type="compositionally biased region" description="Basic and acidic residues" evidence="1">
    <location>
        <begin position="632"/>
        <end position="647"/>
    </location>
</feature>